<reference evidence="1" key="1">
    <citation type="submission" date="2021-06" db="EMBL/GenBank/DDBJ databases">
        <authorList>
            <person name="Kallberg Y."/>
            <person name="Tangrot J."/>
            <person name="Rosling A."/>
        </authorList>
    </citation>
    <scope>NUCLEOTIDE SEQUENCE</scope>
    <source>
        <strain evidence="1">IN212</strain>
    </source>
</reference>
<evidence type="ECO:0000313" key="2">
    <source>
        <dbReference type="Proteomes" id="UP000789396"/>
    </source>
</evidence>
<dbReference type="EMBL" id="CAJVPZ010001369">
    <property type="protein sequence ID" value="CAG8490904.1"/>
    <property type="molecule type" value="Genomic_DNA"/>
</dbReference>
<proteinExistence type="predicted"/>
<comment type="caution">
    <text evidence="1">The sequence shown here is derived from an EMBL/GenBank/DDBJ whole genome shotgun (WGS) entry which is preliminary data.</text>
</comment>
<name>A0A9N8WII6_9GLOM</name>
<feature type="non-terminal residue" evidence="1">
    <location>
        <position position="125"/>
    </location>
</feature>
<gene>
    <name evidence="1" type="ORF">RFULGI_LOCUS1979</name>
</gene>
<organism evidence="1 2">
    <name type="scientific">Racocetra fulgida</name>
    <dbReference type="NCBI Taxonomy" id="60492"/>
    <lineage>
        <taxon>Eukaryota</taxon>
        <taxon>Fungi</taxon>
        <taxon>Fungi incertae sedis</taxon>
        <taxon>Mucoromycota</taxon>
        <taxon>Glomeromycotina</taxon>
        <taxon>Glomeromycetes</taxon>
        <taxon>Diversisporales</taxon>
        <taxon>Gigasporaceae</taxon>
        <taxon>Racocetra</taxon>
    </lineage>
</organism>
<keyword evidence="2" id="KW-1185">Reference proteome</keyword>
<sequence>EQNSSENFDDKKPLLSDEVIEQSYGFLSYIKNRLEQKLEEKLENSLLKELLTKVRKQAKLSKGFSTYYSKEPGEVEIVFRPLSQDSQNLIPNLVQLTKIHITGQKQSSLTAIFVVVPVIQQQYIH</sequence>
<dbReference type="AlphaFoldDB" id="A0A9N8WII6"/>
<dbReference type="Proteomes" id="UP000789396">
    <property type="component" value="Unassembled WGS sequence"/>
</dbReference>
<evidence type="ECO:0000313" key="1">
    <source>
        <dbReference type="EMBL" id="CAG8490904.1"/>
    </source>
</evidence>
<accession>A0A9N8WII6</accession>
<protein>
    <submittedName>
        <fullName evidence="1">9391_t:CDS:1</fullName>
    </submittedName>
</protein>